<accession>A0A5E6VLS5</accession>
<proteinExistence type="predicted"/>
<organism evidence="1 2">
    <name type="scientific">Pseudomonas fluorescens</name>
    <dbReference type="NCBI Taxonomy" id="294"/>
    <lineage>
        <taxon>Bacteria</taxon>
        <taxon>Pseudomonadati</taxon>
        <taxon>Pseudomonadota</taxon>
        <taxon>Gammaproteobacteria</taxon>
        <taxon>Pseudomonadales</taxon>
        <taxon>Pseudomonadaceae</taxon>
        <taxon>Pseudomonas</taxon>
    </lineage>
</organism>
<evidence type="ECO:0000313" key="2">
    <source>
        <dbReference type="Proteomes" id="UP000327167"/>
    </source>
</evidence>
<gene>
    <name evidence="1" type="ORF">PS655_04228</name>
</gene>
<evidence type="ECO:0000313" key="1">
    <source>
        <dbReference type="EMBL" id="VVN18613.1"/>
    </source>
</evidence>
<dbReference type="Proteomes" id="UP000327167">
    <property type="component" value="Unassembled WGS sequence"/>
</dbReference>
<name>A0A5E6VLS5_PSEFL</name>
<dbReference type="EMBL" id="CABVHJ010000015">
    <property type="protein sequence ID" value="VVN18613.1"/>
    <property type="molecule type" value="Genomic_DNA"/>
</dbReference>
<sequence length="39" mass="4508">MTLVGASLLAKAVGQQYRCWLIQRFREQARSHRGDMVCQ</sequence>
<reference evidence="1 2" key="1">
    <citation type="submission" date="2019-09" db="EMBL/GenBank/DDBJ databases">
        <authorList>
            <person name="Chandra G."/>
            <person name="Truman W A."/>
        </authorList>
    </citation>
    <scope>NUCLEOTIDE SEQUENCE [LARGE SCALE GENOMIC DNA]</scope>
    <source>
        <strain evidence="1">PS655</strain>
    </source>
</reference>
<dbReference type="AlphaFoldDB" id="A0A5E6VLS5"/>
<protein>
    <submittedName>
        <fullName evidence="1">Uncharacterized protein</fullName>
    </submittedName>
</protein>